<sequence>MFRRKSSRTIQADDSAARGAKVSELREAVGPLSGRNLKFCTDVCLRQYLEARNWNLDKAKKMLEETLKWRSTYKPEEIRWHEVAHESETGKVSKGNFQDRLGRTVLIMRPGKQNTSSPEGNIRHLVYLMESAILNLPEGQEQMSWLIDFNGWSLNTNIPIKTARDIIYILQNHYPERLAIVVLYSPPRFFEAFWKVVKYFIDSKTFEKIKFVYPNNKDSVELMKTFFDTENLPSEFGGKATLNYDHEEFSKLMVQEDVKTAKFWGLDDRGDIFQKQRRGEKESAKQMAPKNLSFKGADIDEKSIRKDNAEELVIALAEAKADAIMSRLKTTDQLDENTHSTLLITADTTNNASSWPILIDLFGYILPTSIGIEVAVYEGIVREKPSSKEEARQFIKSYSGGQATVVGSVVVTNLTKGIRKGAWERSEVYFHDIPDEIIDSLLIDKSHPMEAKFFRFLKIVGVGFKARAESEGRLLYLKLGYSHEVELTVPPAVRVFCFKPNVVCCTGIDKYRVHQFAASVRSCKPPEVYKGKGIMYIDEVIKKKQGKKSK</sequence>
<dbReference type="SUPFAM" id="SSF52972">
    <property type="entry name" value="ITPase-like"/>
    <property type="match status" value="2"/>
</dbReference>
<dbReference type="GO" id="GO:0006412">
    <property type="term" value="P:translation"/>
    <property type="evidence" value="ECO:0007669"/>
    <property type="project" value="InterPro"/>
</dbReference>
<proteinExistence type="inferred from homology"/>
<keyword evidence="2" id="KW-0689">Ribosomal protein</keyword>
<dbReference type="InterPro" id="IPR020040">
    <property type="entry name" value="Ribosomal_uL6_a/b-dom"/>
</dbReference>
<dbReference type="FunFam" id="3.90.930.12:FF:000007">
    <property type="entry name" value="60S ribosomal protein L6"/>
    <property type="match status" value="1"/>
</dbReference>
<dbReference type="Pfam" id="PF00347">
    <property type="entry name" value="Ribosomal_L6"/>
    <property type="match status" value="1"/>
</dbReference>
<feature type="domain" description="CRAL-TRIO" evidence="3">
    <location>
        <begin position="80"/>
        <end position="244"/>
    </location>
</feature>
<dbReference type="PROSITE" id="PS00525">
    <property type="entry name" value="RIBOSOMAL_L6_1"/>
    <property type="match status" value="1"/>
</dbReference>
<protein>
    <recommendedName>
        <fullName evidence="3">CRAL-TRIO domain-containing protein</fullName>
    </recommendedName>
</protein>
<dbReference type="PaxDb" id="4081-Solyc02g085300.2.1"/>
<dbReference type="GO" id="GO:0019843">
    <property type="term" value="F:rRNA binding"/>
    <property type="evidence" value="ECO:0007669"/>
    <property type="project" value="InterPro"/>
</dbReference>
<dbReference type="AlphaFoldDB" id="A0A3Q7FV24"/>
<reference evidence="4" key="2">
    <citation type="submission" date="2019-01" db="UniProtKB">
        <authorList>
            <consortium name="EnsemblPlants"/>
        </authorList>
    </citation>
    <scope>IDENTIFICATION</scope>
    <source>
        <strain evidence="4">cv. Heinz 1706</strain>
    </source>
</reference>
<keyword evidence="1" id="KW-0378">Hydrolase</keyword>
<dbReference type="FunFam" id="3.40.525.10:FF:000008">
    <property type="entry name" value="Phosphatidylinositol transfer protein 3"/>
    <property type="match status" value="1"/>
</dbReference>
<dbReference type="InterPro" id="IPR036865">
    <property type="entry name" value="CRAL-TRIO_dom_sf"/>
</dbReference>
<dbReference type="PANTHER" id="PTHR45824">
    <property type="entry name" value="GH16843P"/>
    <property type="match status" value="1"/>
</dbReference>
<dbReference type="SMART" id="SM01100">
    <property type="entry name" value="CRAL_TRIO_N"/>
    <property type="match status" value="1"/>
</dbReference>
<accession>A0A3Q7FV24</accession>
<dbReference type="Gene3D" id="3.90.950.10">
    <property type="match status" value="1"/>
</dbReference>
<dbReference type="EnsemblPlants" id="Solyc02g085280.2.1">
    <property type="protein sequence ID" value="Solyc02g085280.2.1"/>
    <property type="gene ID" value="Solyc02g085280.2"/>
</dbReference>
<dbReference type="Pfam" id="PF00650">
    <property type="entry name" value="CRAL_TRIO"/>
    <property type="match status" value="1"/>
</dbReference>
<dbReference type="InterPro" id="IPR011074">
    <property type="entry name" value="CRAL/TRIO_N_dom"/>
</dbReference>
<evidence type="ECO:0000259" key="3">
    <source>
        <dbReference type="PROSITE" id="PS50191"/>
    </source>
</evidence>
<dbReference type="Gramene" id="Solyc02g085280.2.1">
    <property type="protein sequence ID" value="Solyc02g085280.2.1"/>
    <property type="gene ID" value="Solyc02g085280.2"/>
</dbReference>
<dbReference type="SUPFAM" id="SSF56053">
    <property type="entry name" value="Ribosomal protein L6"/>
    <property type="match status" value="1"/>
</dbReference>
<dbReference type="InterPro" id="IPR029001">
    <property type="entry name" value="ITPase-like_fam"/>
</dbReference>
<evidence type="ECO:0000256" key="1">
    <source>
        <dbReference type="ARBA" id="ARBA00022801"/>
    </source>
</evidence>
<organism evidence="4">
    <name type="scientific">Solanum lycopersicum</name>
    <name type="common">Tomato</name>
    <name type="synonym">Lycopersicon esculentum</name>
    <dbReference type="NCBI Taxonomy" id="4081"/>
    <lineage>
        <taxon>Eukaryota</taxon>
        <taxon>Viridiplantae</taxon>
        <taxon>Streptophyta</taxon>
        <taxon>Embryophyta</taxon>
        <taxon>Tracheophyta</taxon>
        <taxon>Spermatophyta</taxon>
        <taxon>Magnoliopsida</taxon>
        <taxon>eudicotyledons</taxon>
        <taxon>Gunneridae</taxon>
        <taxon>Pentapetalae</taxon>
        <taxon>asterids</taxon>
        <taxon>lamiids</taxon>
        <taxon>Solanales</taxon>
        <taxon>Solanaceae</taxon>
        <taxon>Solanoideae</taxon>
        <taxon>Solaneae</taxon>
        <taxon>Solanum</taxon>
        <taxon>Solanum subgen. Lycopersicon</taxon>
    </lineage>
</organism>
<keyword evidence="2" id="KW-0687">Ribonucleoprotein</keyword>
<dbReference type="Proteomes" id="UP000004994">
    <property type="component" value="Chromosome 2"/>
</dbReference>
<dbReference type="SMART" id="SM00516">
    <property type="entry name" value="SEC14"/>
    <property type="match status" value="1"/>
</dbReference>
<dbReference type="GO" id="GO:0003735">
    <property type="term" value="F:structural constituent of ribosome"/>
    <property type="evidence" value="ECO:0007669"/>
    <property type="project" value="InterPro"/>
</dbReference>
<dbReference type="InterPro" id="IPR036789">
    <property type="entry name" value="Ribosomal_uL6-like_a/b-dom_sf"/>
</dbReference>
<dbReference type="SUPFAM" id="SSF46938">
    <property type="entry name" value="CRAL/TRIO N-terminal domain"/>
    <property type="match status" value="1"/>
</dbReference>
<dbReference type="Pfam" id="PF02545">
    <property type="entry name" value="Maf"/>
    <property type="match status" value="1"/>
</dbReference>
<dbReference type="InterPro" id="IPR003697">
    <property type="entry name" value="Maf-like"/>
</dbReference>
<dbReference type="GO" id="GO:0005840">
    <property type="term" value="C:ribosome"/>
    <property type="evidence" value="ECO:0007669"/>
    <property type="project" value="UniProtKB-KW"/>
</dbReference>
<evidence type="ECO:0000256" key="2">
    <source>
        <dbReference type="RuleBase" id="RU003869"/>
    </source>
</evidence>
<dbReference type="SUPFAM" id="SSF52087">
    <property type="entry name" value="CRAL/TRIO domain"/>
    <property type="match status" value="1"/>
</dbReference>
<evidence type="ECO:0000313" key="5">
    <source>
        <dbReference type="Proteomes" id="UP000004994"/>
    </source>
</evidence>
<dbReference type="Gene3D" id="3.90.930.12">
    <property type="entry name" value="Ribosomal protein L6, alpha-beta domain"/>
    <property type="match status" value="1"/>
</dbReference>
<dbReference type="PROSITE" id="PS50191">
    <property type="entry name" value="CRAL_TRIO"/>
    <property type="match status" value="1"/>
</dbReference>
<dbReference type="InterPro" id="IPR052578">
    <property type="entry name" value="PI_Transfer_CRAL-TRIO"/>
</dbReference>
<dbReference type="CDD" id="cd00170">
    <property type="entry name" value="SEC14"/>
    <property type="match status" value="1"/>
</dbReference>
<reference evidence="4" key="1">
    <citation type="journal article" date="2012" name="Nature">
        <title>The tomato genome sequence provides insights into fleshy fruit evolution.</title>
        <authorList>
            <consortium name="Tomato Genome Consortium"/>
        </authorList>
    </citation>
    <scope>NUCLEOTIDE SEQUENCE [LARGE SCALE GENOMIC DNA]</scope>
    <source>
        <strain evidence="4">cv. Heinz 1706</strain>
    </source>
</reference>
<comment type="similarity">
    <text evidence="2">Belongs to the universal ribosomal protein uL6 family.</text>
</comment>
<dbReference type="InterPro" id="IPR019906">
    <property type="entry name" value="Ribosomal_uL6_bac-type"/>
</dbReference>
<keyword evidence="5" id="KW-1185">Reference proteome</keyword>
<dbReference type="InParanoid" id="A0A3Q7FV24"/>
<dbReference type="GO" id="GO:0008526">
    <property type="term" value="F:phosphatidylinositol transfer activity"/>
    <property type="evidence" value="ECO:0000318"/>
    <property type="project" value="GO_Central"/>
</dbReference>
<dbReference type="PRINTS" id="PR00059">
    <property type="entry name" value="RIBOSOMALL6"/>
</dbReference>
<dbReference type="PANTHER" id="PTHR45824:SF17">
    <property type="entry name" value="CRAL-TRIO DOMAIN-CONTAINING PROTEIN C23B6.04C"/>
    <property type="match status" value="1"/>
</dbReference>
<dbReference type="InterPro" id="IPR036273">
    <property type="entry name" value="CRAL/TRIO_N_dom_sf"/>
</dbReference>
<dbReference type="InterPro" id="IPR002358">
    <property type="entry name" value="Ribosomal_uL6_CS"/>
</dbReference>
<dbReference type="Gene3D" id="3.40.525.10">
    <property type="entry name" value="CRAL-TRIO lipid binding domain"/>
    <property type="match status" value="1"/>
</dbReference>
<name>A0A3Q7FV24_SOLLC</name>
<dbReference type="InterPro" id="IPR001251">
    <property type="entry name" value="CRAL-TRIO_dom"/>
</dbReference>
<dbReference type="GO" id="GO:1990904">
    <property type="term" value="C:ribonucleoprotein complex"/>
    <property type="evidence" value="ECO:0007669"/>
    <property type="project" value="UniProtKB-KW"/>
</dbReference>
<evidence type="ECO:0000313" key="4">
    <source>
        <dbReference type="EnsemblPlants" id="Solyc02g085280.2.1"/>
    </source>
</evidence>
<dbReference type="GO" id="GO:0047429">
    <property type="term" value="F:nucleoside triphosphate diphosphatase activity"/>
    <property type="evidence" value="ECO:0007669"/>
    <property type="project" value="InterPro"/>
</dbReference>